<dbReference type="Pfam" id="PF09339">
    <property type="entry name" value="HTH_IclR"/>
    <property type="match status" value="1"/>
</dbReference>
<reference evidence="6" key="1">
    <citation type="submission" date="2020-12" db="EMBL/GenBank/DDBJ databases">
        <title>Genomic characterization of non-nitrogen-fixing Frankia strains.</title>
        <authorList>
            <person name="Carlos-Shanley C."/>
            <person name="Guerra T."/>
            <person name="Hahn D."/>
        </authorList>
    </citation>
    <scope>NUCLEOTIDE SEQUENCE</scope>
    <source>
        <strain evidence="6">CN6</strain>
    </source>
</reference>
<evidence type="ECO:0000256" key="3">
    <source>
        <dbReference type="ARBA" id="ARBA00023163"/>
    </source>
</evidence>
<keyword evidence="3" id="KW-0804">Transcription</keyword>
<dbReference type="PANTHER" id="PTHR30136:SF24">
    <property type="entry name" value="HTH-TYPE TRANSCRIPTIONAL REPRESSOR ALLR"/>
    <property type="match status" value="1"/>
</dbReference>
<proteinExistence type="predicted"/>
<dbReference type="InterPro" id="IPR014757">
    <property type="entry name" value="Tscrpt_reg_IclR_C"/>
</dbReference>
<dbReference type="Proteomes" id="UP000604475">
    <property type="component" value="Unassembled WGS sequence"/>
</dbReference>
<evidence type="ECO:0000259" key="5">
    <source>
        <dbReference type="PROSITE" id="PS51078"/>
    </source>
</evidence>
<dbReference type="SUPFAM" id="SSF46785">
    <property type="entry name" value="Winged helix' DNA-binding domain"/>
    <property type="match status" value="1"/>
</dbReference>
<dbReference type="GO" id="GO:0003700">
    <property type="term" value="F:DNA-binding transcription factor activity"/>
    <property type="evidence" value="ECO:0007669"/>
    <property type="project" value="TreeGrafter"/>
</dbReference>
<sequence length="300" mass="31848">MATSNPTVRVVSVLEVLIRHPHRGYGLSELARAAGVSKGTCLAIADTLVEHGYLVQHSTTRAYRLGPALITAGQAVLSGFVDLRPALGALARVTAEFDVSCSVLAVDNDQIVVLERVGNPDPTYGLSEVGARMPFAPPWGAPFVAWGSASDLDRWFGRSVVPLPEAAQDSLRRALRAGLRLGFFVTREIPPAHPVAADLHRLRSAAGTVDLAALRRLAAARLSAGGYFIDDLDPAQTYPVNHISVPVLGADGRAVASLLAMMFGRVVRGDEITRLGVRLTEVAADVAARVARPYPSPRSP</sequence>
<keyword evidence="2" id="KW-0238">DNA-binding</keyword>
<evidence type="ECO:0000256" key="1">
    <source>
        <dbReference type="ARBA" id="ARBA00023015"/>
    </source>
</evidence>
<organism evidence="6 7">
    <name type="scientific">Frankia nepalensis</name>
    <dbReference type="NCBI Taxonomy" id="1836974"/>
    <lineage>
        <taxon>Bacteria</taxon>
        <taxon>Bacillati</taxon>
        <taxon>Actinomycetota</taxon>
        <taxon>Actinomycetes</taxon>
        <taxon>Frankiales</taxon>
        <taxon>Frankiaceae</taxon>
        <taxon>Frankia</taxon>
    </lineage>
</organism>
<feature type="domain" description="HTH iclR-type" evidence="4">
    <location>
        <begin position="4"/>
        <end position="67"/>
    </location>
</feature>
<dbReference type="InterPro" id="IPR036390">
    <property type="entry name" value="WH_DNA-bd_sf"/>
</dbReference>
<dbReference type="InterPro" id="IPR050707">
    <property type="entry name" value="HTH_MetabolicPath_Reg"/>
</dbReference>
<dbReference type="Gene3D" id="3.30.450.40">
    <property type="match status" value="1"/>
</dbReference>
<dbReference type="RefSeq" id="WP_202999536.1">
    <property type="nucleotide sequence ID" value="NZ_JADWYU010000094.1"/>
</dbReference>
<dbReference type="GO" id="GO:0003677">
    <property type="term" value="F:DNA binding"/>
    <property type="evidence" value="ECO:0007669"/>
    <property type="project" value="UniProtKB-KW"/>
</dbReference>
<accession>A0A937RLN6</accession>
<dbReference type="Gene3D" id="1.10.10.10">
    <property type="entry name" value="Winged helix-like DNA-binding domain superfamily/Winged helix DNA-binding domain"/>
    <property type="match status" value="1"/>
</dbReference>
<comment type="caution">
    <text evidence="6">The sequence shown here is derived from an EMBL/GenBank/DDBJ whole genome shotgun (WGS) entry which is preliminary data.</text>
</comment>
<dbReference type="InterPro" id="IPR036388">
    <property type="entry name" value="WH-like_DNA-bd_sf"/>
</dbReference>
<evidence type="ECO:0000256" key="2">
    <source>
        <dbReference type="ARBA" id="ARBA00023125"/>
    </source>
</evidence>
<dbReference type="PROSITE" id="PS51078">
    <property type="entry name" value="ICLR_ED"/>
    <property type="match status" value="1"/>
</dbReference>
<keyword evidence="7" id="KW-1185">Reference proteome</keyword>
<dbReference type="PANTHER" id="PTHR30136">
    <property type="entry name" value="HELIX-TURN-HELIX TRANSCRIPTIONAL REGULATOR, ICLR FAMILY"/>
    <property type="match status" value="1"/>
</dbReference>
<dbReference type="InterPro" id="IPR005471">
    <property type="entry name" value="Tscrpt_reg_IclR_N"/>
</dbReference>
<protein>
    <submittedName>
        <fullName evidence="6">Helix-turn-helix domain-containing protein</fullName>
    </submittedName>
</protein>
<dbReference type="SUPFAM" id="SSF55781">
    <property type="entry name" value="GAF domain-like"/>
    <property type="match status" value="1"/>
</dbReference>
<keyword evidence="1" id="KW-0805">Transcription regulation</keyword>
<gene>
    <name evidence="6" type="ORF">I7412_16230</name>
</gene>
<feature type="domain" description="IclR-ED" evidence="5">
    <location>
        <begin position="68"/>
        <end position="292"/>
    </location>
</feature>
<dbReference type="AlphaFoldDB" id="A0A937RLN6"/>
<evidence type="ECO:0000259" key="4">
    <source>
        <dbReference type="PROSITE" id="PS51077"/>
    </source>
</evidence>
<dbReference type="InterPro" id="IPR029016">
    <property type="entry name" value="GAF-like_dom_sf"/>
</dbReference>
<dbReference type="GO" id="GO:0045892">
    <property type="term" value="P:negative regulation of DNA-templated transcription"/>
    <property type="evidence" value="ECO:0007669"/>
    <property type="project" value="TreeGrafter"/>
</dbReference>
<dbReference type="SMART" id="SM00346">
    <property type="entry name" value="HTH_ICLR"/>
    <property type="match status" value="1"/>
</dbReference>
<dbReference type="PROSITE" id="PS51077">
    <property type="entry name" value="HTH_ICLR"/>
    <property type="match status" value="1"/>
</dbReference>
<name>A0A937RLN6_9ACTN</name>
<dbReference type="EMBL" id="JAEACQ010000194">
    <property type="protein sequence ID" value="MBL7628673.1"/>
    <property type="molecule type" value="Genomic_DNA"/>
</dbReference>
<evidence type="ECO:0000313" key="7">
    <source>
        <dbReference type="Proteomes" id="UP000604475"/>
    </source>
</evidence>
<evidence type="ECO:0000313" key="6">
    <source>
        <dbReference type="EMBL" id="MBL7628673.1"/>
    </source>
</evidence>